<dbReference type="EMBL" id="JAVLVT010000003">
    <property type="protein sequence ID" value="MDS1270270.1"/>
    <property type="molecule type" value="Genomic_DNA"/>
</dbReference>
<proteinExistence type="predicted"/>
<keyword evidence="1" id="KW-1133">Transmembrane helix</keyword>
<reference evidence="3" key="1">
    <citation type="submission" date="2023-07" db="EMBL/GenBank/DDBJ databases">
        <title>Novel species in the genus Lipingzhangella isolated from Sambhar Salt Lake.</title>
        <authorList>
            <person name="Jiya N."/>
            <person name="Kajale S."/>
            <person name="Sharma A."/>
        </authorList>
    </citation>
    <scope>NUCLEOTIDE SEQUENCE [LARGE SCALE GENOMIC DNA]</scope>
    <source>
        <strain evidence="3">LS1_29</strain>
    </source>
</reference>
<evidence type="ECO:0000313" key="2">
    <source>
        <dbReference type="EMBL" id="MDS1270270.1"/>
    </source>
</evidence>
<keyword evidence="3" id="KW-1185">Reference proteome</keyword>
<dbReference type="Proteomes" id="UP001250214">
    <property type="component" value="Unassembled WGS sequence"/>
</dbReference>
<keyword evidence="1" id="KW-0472">Membrane</keyword>
<feature type="transmembrane region" description="Helical" evidence="1">
    <location>
        <begin position="30"/>
        <end position="46"/>
    </location>
</feature>
<dbReference type="RefSeq" id="WP_310911796.1">
    <property type="nucleotide sequence ID" value="NZ_JAVLVT010000003.1"/>
</dbReference>
<comment type="caution">
    <text evidence="2">The sequence shown here is derived from an EMBL/GenBank/DDBJ whole genome shotgun (WGS) entry which is preliminary data.</text>
</comment>
<evidence type="ECO:0000313" key="3">
    <source>
        <dbReference type="Proteomes" id="UP001250214"/>
    </source>
</evidence>
<keyword evidence="1" id="KW-0812">Transmembrane</keyword>
<protein>
    <submittedName>
        <fullName evidence="2">Uncharacterized protein</fullName>
    </submittedName>
</protein>
<organism evidence="2 3">
    <name type="scientific">Lipingzhangella rawalii</name>
    <dbReference type="NCBI Taxonomy" id="2055835"/>
    <lineage>
        <taxon>Bacteria</taxon>
        <taxon>Bacillati</taxon>
        <taxon>Actinomycetota</taxon>
        <taxon>Actinomycetes</taxon>
        <taxon>Streptosporangiales</taxon>
        <taxon>Nocardiopsidaceae</taxon>
        <taxon>Lipingzhangella</taxon>
    </lineage>
</organism>
<sequence length="54" mass="5950">MLKLIGALLAIWIVLWLAMSILGMVVQAAFWLFVVGIVVLGGLALVDRVSKRKR</sequence>
<evidence type="ECO:0000256" key="1">
    <source>
        <dbReference type="SAM" id="Phobius"/>
    </source>
</evidence>
<gene>
    <name evidence="2" type="ORF">RIF23_08185</name>
</gene>
<accession>A0ABU2H5Y3</accession>
<name>A0ABU2H5Y3_9ACTN</name>